<evidence type="ECO:0000313" key="1">
    <source>
        <dbReference type="EMBL" id="KRN10840.1"/>
    </source>
</evidence>
<sequence>MTQPVLNYVGNFDAKDSITFTYIYLGAERSTSNMISIRENVGDNPPVYEKEVVLADKEHTLPAGTLEDGKAYLAKIKVKTGDTWSDWSSEIEFMCLDKPNIVFDTIDSSSYVYNDDILMSVLYTQAQGDTVNNYQFKLYDQNHILINTYPVRVPPTEATTRFSERFSGLIKGKLYYASITVNTSHDINYTIEKQFTPQYIVPTISGILQPLVVEDQGQVMMEMFLKQILGTPVKPYIPNRPTDSETYYTYYNNDYVVIPQDNPLMFTKLGMAKASDFVAKVWCMNVLNGTFLDFAPELGNGIHIKFIKYDDYIVCEKTFGSLTSRTKSNIVTGLGLKEFYLYIKVKEFRIEMEIALANS</sequence>
<dbReference type="OrthoDB" id="2339828at2"/>
<comment type="caution">
    <text evidence="1">The sequence shown here is derived from an EMBL/GenBank/DDBJ whole genome shotgun (WGS) entry which is preliminary data.</text>
</comment>
<protein>
    <submittedName>
        <fullName evidence="1">Uncharacterized protein</fullName>
    </submittedName>
</protein>
<proteinExistence type="predicted"/>
<dbReference type="EMBL" id="AYYH01000006">
    <property type="protein sequence ID" value="KRN10840.1"/>
    <property type="molecule type" value="Genomic_DNA"/>
</dbReference>
<organism evidence="1 2">
    <name type="scientific">Liquorilactobacillus mali KCTC 3596 = DSM 20444</name>
    <dbReference type="NCBI Taxonomy" id="1046596"/>
    <lineage>
        <taxon>Bacteria</taxon>
        <taxon>Bacillati</taxon>
        <taxon>Bacillota</taxon>
        <taxon>Bacilli</taxon>
        <taxon>Lactobacillales</taxon>
        <taxon>Lactobacillaceae</taxon>
        <taxon>Liquorilactobacillus</taxon>
    </lineage>
</organism>
<reference evidence="1 2" key="1">
    <citation type="journal article" date="2015" name="Genome Announc.">
        <title>Expanding the biotechnology potential of lactobacilli through comparative genomics of 213 strains and associated genera.</title>
        <authorList>
            <person name="Sun Z."/>
            <person name="Harris H.M."/>
            <person name="McCann A."/>
            <person name="Guo C."/>
            <person name="Argimon S."/>
            <person name="Zhang W."/>
            <person name="Yang X."/>
            <person name="Jeffery I.B."/>
            <person name="Cooney J.C."/>
            <person name="Kagawa T.F."/>
            <person name="Liu W."/>
            <person name="Song Y."/>
            <person name="Salvetti E."/>
            <person name="Wrobel A."/>
            <person name="Rasinkangas P."/>
            <person name="Parkhill J."/>
            <person name="Rea M.C."/>
            <person name="O'Sullivan O."/>
            <person name="Ritari J."/>
            <person name="Douillard F.P."/>
            <person name="Paul Ross R."/>
            <person name="Yang R."/>
            <person name="Briner A.E."/>
            <person name="Felis G.E."/>
            <person name="de Vos W.M."/>
            <person name="Barrangou R."/>
            <person name="Klaenhammer T.R."/>
            <person name="Caufield P.W."/>
            <person name="Cui Y."/>
            <person name="Zhang H."/>
            <person name="O'Toole P.W."/>
        </authorList>
    </citation>
    <scope>NUCLEOTIDE SEQUENCE [LARGE SCALE GENOMIC DNA]</scope>
    <source>
        <strain evidence="1 2">DSM 20444</strain>
    </source>
</reference>
<gene>
    <name evidence="1" type="ORF">FD00_GL002083</name>
</gene>
<dbReference type="AlphaFoldDB" id="J0UPZ3"/>
<accession>J0UPZ3</accession>
<dbReference type="PATRIC" id="fig|1046596.6.peg.2186"/>
<dbReference type="Proteomes" id="UP000050898">
    <property type="component" value="Unassembled WGS sequence"/>
</dbReference>
<keyword evidence="2" id="KW-1185">Reference proteome</keyword>
<dbReference type="RefSeq" id="WP_003691039.1">
    <property type="nucleotide sequence ID" value="NZ_AKKT01000168.1"/>
</dbReference>
<name>J0UPZ3_9LACO</name>
<evidence type="ECO:0000313" key="2">
    <source>
        <dbReference type="Proteomes" id="UP000050898"/>
    </source>
</evidence>